<comment type="caution">
    <text evidence="7">The sequence shown here is derived from an EMBL/GenBank/DDBJ whole genome shotgun (WGS) entry which is preliminary data.</text>
</comment>
<evidence type="ECO:0000256" key="4">
    <source>
        <dbReference type="ARBA" id="ARBA00023136"/>
    </source>
</evidence>
<dbReference type="PANTHER" id="PTHR12911">
    <property type="entry name" value="SAD1/UNC-84-LIKE PROTEIN-RELATED"/>
    <property type="match status" value="1"/>
</dbReference>
<dbReference type="Gene3D" id="2.60.120.260">
    <property type="entry name" value="Galactose-binding domain-like"/>
    <property type="match status" value="1"/>
</dbReference>
<evidence type="ECO:0000313" key="7">
    <source>
        <dbReference type="EMBL" id="KAJ8928340.1"/>
    </source>
</evidence>
<feature type="transmembrane region" description="Helical" evidence="5">
    <location>
        <begin position="25"/>
        <end position="51"/>
    </location>
</feature>
<dbReference type="InterPro" id="IPR012919">
    <property type="entry name" value="SUN_dom"/>
</dbReference>
<protein>
    <recommendedName>
        <fullName evidence="6">SUN domain-containing protein</fullName>
    </recommendedName>
</protein>
<evidence type="ECO:0000313" key="8">
    <source>
        <dbReference type="Proteomes" id="UP001162156"/>
    </source>
</evidence>
<organism evidence="7 8">
    <name type="scientific">Rhamnusium bicolor</name>
    <dbReference type="NCBI Taxonomy" id="1586634"/>
    <lineage>
        <taxon>Eukaryota</taxon>
        <taxon>Metazoa</taxon>
        <taxon>Ecdysozoa</taxon>
        <taxon>Arthropoda</taxon>
        <taxon>Hexapoda</taxon>
        <taxon>Insecta</taxon>
        <taxon>Pterygota</taxon>
        <taxon>Neoptera</taxon>
        <taxon>Endopterygota</taxon>
        <taxon>Coleoptera</taxon>
        <taxon>Polyphaga</taxon>
        <taxon>Cucujiformia</taxon>
        <taxon>Chrysomeloidea</taxon>
        <taxon>Cerambycidae</taxon>
        <taxon>Lepturinae</taxon>
        <taxon>Rhagiini</taxon>
        <taxon>Rhamnusium</taxon>
    </lineage>
</organism>
<comment type="subcellular location">
    <subcellularLocation>
        <location evidence="1">Membrane</location>
    </subcellularLocation>
</comment>
<keyword evidence="3 5" id="KW-1133">Transmembrane helix</keyword>
<evidence type="ECO:0000259" key="6">
    <source>
        <dbReference type="PROSITE" id="PS51469"/>
    </source>
</evidence>
<evidence type="ECO:0000256" key="1">
    <source>
        <dbReference type="ARBA" id="ARBA00004370"/>
    </source>
</evidence>
<proteinExistence type="predicted"/>
<dbReference type="InterPro" id="IPR045119">
    <property type="entry name" value="SUN1-5"/>
</dbReference>
<dbReference type="PANTHER" id="PTHR12911:SF8">
    <property type="entry name" value="KLAROID PROTEIN-RELATED"/>
    <property type="match status" value="1"/>
</dbReference>
<sequence>MNLDPIDFFPGYDPYFCIRSRSRRITFTSVCTHLLAMAFAVGICAATFYYYDTYIRSEYEDLKRNHLNELFTKIYLQQESIVEKKIEKALDLYDADKVGLFDYASLYACGSVVSTPDTFPYPANKSISFFNLLNMDLLSNPESILQPGNLPGNCFAFYGTTGRMRIKLGKKISIKAITLDHIKLMEDASSAPKDFEVFGLYDPIDITGMFLGRFTYDLGGRPYQTFELNKNYTRIPFEFVELYVLNNHGRREFTCVYRFRVHSTYLPIEK</sequence>
<keyword evidence="4 5" id="KW-0472">Membrane</keyword>
<dbReference type="PROSITE" id="PS51469">
    <property type="entry name" value="SUN"/>
    <property type="match status" value="1"/>
</dbReference>
<evidence type="ECO:0000256" key="5">
    <source>
        <dbReference type="SAM" id="Phobius"/>
    </source>
</evidence>
<dbReference type="Pfam" id="PF07738">
    <property type="entry name" value="Sad1_UNC"/>
    <property type="match status" value="1"/>
</dbReference>
<dbReference type="GO" id="GO:0034993">
    <property type="term" value="C:meiotic nuclear membrane microtubule tethering complex"/>
    <property type="evidence" value="ECO:0007669"/>
    <property type="project" value="TreeGrafter"/>
</dbReference>
<accession>A0AAV8WQF6</accession>
<dbReference type="GO" id="GO:0043495">
    <property type="term" value="F:protein-membrane adaptor activity"/>
    <property type="evidence" value="ECO:0007669"/>
    <property type="project" value="TreeGrafter"/>
</dbReference>
<keyword evidence="2 5" id="KW-0812">Transmembrane</keyword>
<dbReference type="Proteomes" id="UP001162156">
    <property type="component" value="Unassembled WGS sequence"/>
</dbReference>
<keyword evidence="8" id="KW-1185">Reference proteome</keyword>
<gene>
    <name evidence="7" type="ORF">NQ314_019070</name>
</gene>
<reference evidence="7" key="1">
    <citation type="journal article" date="2023" name="Insect Mol. Biol.">
        <title>Genome sequencing provides insights into the evolution of gene families encoding plant cell wall-degrading enzymes in longhorned beetles.</title>
        <authorList>
            <person name="Shin N.R."/>
            <person name="Okamura Y."/>
            <person name="Kirsch R."/>
            <person name="Pauchet Y."/>
        </authorList>
    </citation>
    <scope>NUCLEOTIDE SEQUENCE</scope>
    <source>
        <strain evidence="7">RBIC_L_NR</strain>
    </source>
</reference>
<feature type="domain" description="SUN" evidence="6">
    <location>
        <begin position="109"/>
        <end position="266"/>
    </location>
</feature>
<evidence type="ECO:0000256" key="2">
    <source>
        <dbReference type="ARBA" id="ARBA00022692"/>
    </source>
</evidence>
<dbReference type="EMBL" id="JANEYF010005386">
    <property type="protein sequence ID" value="KAJ8928340.1"/>
    <property type="molecule type" value="Genomic_DNA"/>
</dbReference>
<name>A0AAV8WQF6_9CUCU</name>
<dbReference type="AlphaFoldDB" id="A0AAV8WQF6"/>
<evidence type="ECO:0000256" key="3">
    <source>
        <dbReference type="ARBA" id="ARBA00022989"/>
    </source>
</evidence>